<name>A0A7W9ILL2_9ACTN</name>
<dbReference type="Pfam" id="PF03364">
    <property type="entry name" value="Polyketide_cyc"/>
    <property type="match status" value="1"/>
</dbReference>
<dbReference type="InterPro" id="IPR005031">
    <property type="entry name" value="COQ10_START"/>
</dbReference>
<accession>A0A7W9ILL2</accession>
<sequence length="422" mass="47898">MADTSRTQPVREGNQESPRDRLTQEVQNLLGALGERALSSVTDRVEGATGRLADYAQNSGSGLLSALTGGGSGKMDVAKGLGKMAIGGLVKKITGGGKGGGGRSGKLRLTNIVESIDVGAPIRVVYNQWTQFADFPGFMKKVERVEQKSDEKLGWRAQIFWSHREWESTIVEQVPDQTIIWRSKGPKGHVDGAVTFHELAPNLTRVLLVLEYYPQGLFERTGNLWRAQGRRARLELKHFRRHVMSRALLHPDDIEGWRGEIHESKVVKDHETALREEEEAEEGYEGEEYEEGEPEEEEYEEEEPEERARTEEEEPEEEEEEYEEEEPPEEREERAETEEEEPEEEEGGEPEPEEQHGERPMRRRRPAARRGADEEPEEGGEEDEGPEEPEEERPARRRRPAAREGGAEGEPRRPRRRAAARA</sequence>
<dbReference type="RefSeq" id="WP_184541476.1">
    <property type="nucleotide sequence ID" value="NZ_JACHMP010000001.1"/>
</dbReference>
<feature type="compositionally biased region" description="Acidic residues" evidence="1">
    <location>
        <begin position="276"/>
        <end position="352"/>
    </location>
</feature>
<feature type="compositionally biased region" description="Basic and acidic residues" evidence="1">
    <location>
        <begin position="401"/>
        <end position="412"/>
    </location>
</feature>
<dbReference type="PANTHER" id="PTHR33824:SF7">
    <property type="entry name" value="POLYKETIDE CYCLASE_DEHYDRASE AND LIPID TRANSPORT SUPERFAMILY PROTEIN"/>
    <property type="match status" value="1"/>
</dbReference>
<comment type="caution">
    <text evidence="3">The sequence shown here is derived from an EMBL/GenBank/DDBJ whole genome shotgun (WGS) entry which is preliminary data.</text>
</comment>
<dbReference type="EMBL" id="JACHMP010000001">
    <property type="protein sequence ID" value="MBB5822576.1"/>
    <property type="molecule type" value="Genomic_DNA"/>
</dbReference>
<feature type="region of interest" description="Disordered" evidence="1">
    <location>
        <begin position="1"/>
        <end position="21"/>
    </location>
</feature>
<feature type="compositionally biased region" description="Acidic residues" evidence="1">
    <location>
        <begin position="374"/>
        <end position="391"/>
    </location>
</feature>
<dbReference type="SUPFAM" id="SSF55961">
    <property type="entry name" value="Bet v1-like"/>
    <property type="match status" value="1"/>
</dbReference>
<dbReference type="InterPro" id="IPR023393">
    <property type="entry name" value="START-like_dom_sf"/>
</dbReference>
<evidence type="ECO:0000259" key="2">
    <source>
        <dbReference type="Pfam" id="PF03364"/>
    </source>
</evidence>
<dbReference type="Gene3D" id="3.30.530.20">
    <property type="match status" value="1"/>
</dbReference>
<evidence type="ECO:0000313" key="3">
    <source>
        <dbReference type="EMBL" id="MBB5822576.1"/>
    </source>
</evidence>
<dbReference type="Proteomes" id="UP000540685">
    <property type="component" value="Unassembled WGS sequence"/>
</dbReference>
<dbReference type="InterPro" id="IPR047137">
    <property type="entry name" value="ORF3"/>
</dbReference>
<dbReference type="PANTHER" id="PTHR33824">
    <property type="entry name" value="POLYKETIDE CYCLASE/DEHYDRASE AND LIPID TRANSPORT SUPERFAMILY PROTEIN"/>
    <property type="match status" value="1"/>
</dbReference>
<feature type="domain" description="Coenzyme Q-binding protein COQ10 START" evidence="2">
    <location>
        <begin position="118"/>
        <end position="238"/>
    </location>
</feature>
<reference evidence="3 4" key="1">
    <citation type="submission" date="2020-08" db="EMBL/GenBank/DDBJ databases">
        <title>Sequencing the genomes of 1000 actinobacteria strains.</title>
        <authorList>
            <person name="Klenk H.-P."/>
        </authorList>
    </citation>
    <scope>NUCLEOTIDE SEQUENCE [LARGE SCALE GENOMIC DNA]</scope>
    <source>
        <strain evidence="3 4">DSM 46887</strain>
    </source>
</reference>
<gene>
    <name evidence="3" type="ORF">F4562_005638</name>
</gene>
<proteinExistence type="predicted"/>
<feature type="region of interest" description="Disordered" evidence="1">
    <location>
        <begin position="268"/>
        <end position="422"/>
    </location>
</feature>
<evidence type="ECO:0000313" key="4">
    <source>
        <dbReference type="Proteomes" id="UP000540685"/>
    </source>
</evidence>
<feature type="compositionally biased region" description="Basic residues" evidence="1">
    <location>
        <begin position="413"/>
        <end position="422"/>
    </location>
</feature>
<evidence type="ECO:0000256" key="1">
    <source>
        <dbReference type="SAM" id="MobiDB-lite"/>
    </source>
</evidence>
<keyword evidence="4" id="KW-1185">Reference proteome</keyword>
<organism evidence="3 4">
    <name type="scientific">Streptosporangium becharense</name>
    <dbReference type="NCBI Taxonomy" id="1816182"/>
    <lineage>
        <taxon>Bacteria</taxon>
        <taxon>Bacillati</taxon>
        <taxon>Actinomycetota</taxon>
        <taxon>Actinomycetes</taxon>
        <taxon>Streptosporangiales</taxon>
        <taxon>Streptosporangiaceae</taxon>
        <taxon>Streptosporangium</taxon>
    </lineage>
</organism>
<protein>
    <submittedName>
        <fullName evidence="3">Putative membrane protein</fullName>
    </submittedName>
</protein>
<dbReference type="AlphaFoldDB" id="A0A7W9ILL2"/>
<dbReference type="CDD" id="cd07817">
    <property type="entry name" value="SRPBCC_8"/>
    <property type="match status" value="1"/>
</dbReference>